<organism evidence="14 15">
    <name type="scientific">Fluctibacter halophilus</name>
    <dbReference type="NCBI Taxonomy" id="226011"/>
    <lineage>
        <taxon>Bacteria</taxon>
        <taxon>Pseudomonadati</taxon>
        <taxon>Pseudomonadota</taxon>
        <taxon>Gammaproteobacteria</taxon>
        <taxon>Alteromonadales</taxon>
        <taxon>Alteromonadaceae</taxon>
        <taxon>Fluctibacter</taxon>
    </lineage>
</organism>
<protein>
    <recommendedName>
        <fullName evidence="5 11">Proline iminopeptidase</fullName>
        <shortName evidence="11">PIP</shortName>
        <ecNumber evidence="4 11">3.4.11.5</ecNumber>
    </recommendedName>
    <alternativeName>
        <fullName evidence="10 11">Prolyl aminopeptidase</fullName>
    </alternativeName>
</protein>
<dbReference type="PANTHER" id="PTHR43722:SF1">
    <property type="entry name" value="PROLINE IMINOPEPTIDASE"/>
    <property type="match status" value="1"/>
</dbReference>
<dbReference type="SUPFAM" id="SSF53474">
    <property type="entry name" value="alpha/beta-Hydrolases"/>
    <property type="match status" value="1"/>
</dbReference>
<evidence type="ECO:0000256" key="11">
    <source>
        <dbReference type="PIRNR" id="PIRNR006431"/>
    </source>
</evidence>
<dbReference type="EC" id="3.4.11.5" evidence="4 11"/>
<accession>A0ABS8G9C3</accession>
<feature type="domain" description="AB hydrolase-1" evidence="13">
    <location>
        <begin position="35"/>
        <end position="296"/>
    </location>
</feature>
<dbReference type="Pfam" id="PF00561">
    <property type="entry name" value="Abhydrolase_1"/>
    <property type="match status" value="1"/>
</dbReference>
<dbReference type="GO" id="GO:0004177">
    <property type="term" value="F:aminopeptidase activity"/>
    <property type="evidence" value="ECO:0007669"/>
    <property type="project" value="UniProtKB-KW"/>
</dbReference>
<dbReference type="InterPro" id="IPR000073">
    <property type="entry name" value="AB_hydrolase_1"/>
</dbReference>
<dbReference type="EMBL" id="JAJEWP010000003">
    <property type="protein sequence ID" value="MCC2617174.1"/>
    <property type="molecule type" value="Genomic_DNA"/>
</dbReference>
<dbReference type="Proteomes" id="UP001520878">
    <property type="component" value="Unassembled WGS sequence"/>
</dbReference>
<dbReference type="PANTHER" id="PTHR43722">
    <property type="entry name" value="PROLINE IMINOPEPTIDASE"/>
    <property type="match status" value="1"/>
</dbReference>
<sequence>MQTYPPLTPYQQEFLDMGDGHRVYLEQSGNPSGQPVLYLHGGPGAGLAPFYRTLFNPDGYRIIGFDQRGSGQSTPHCELHANTTQDLLADITRIREHLGIRQWVICGGSWGSTLALLAAIDAPDSVSGLLLRGTFLARQDDLDWFLGPSGGPANLFPEHYRQLTQEISPPLSAEAVLSHYYRLLCSDDELHRVAAAKAWCLWEEQLAQLHSTVNEFDLAQQLSTTLSLATLECHYLHNRCFIPAGFILDNVDKIRNIPGTVIHGRYDMICKLAGADTLCRAWEGGELLIVPGAGHSLTDPAIAHAMRQSADALLRFLEEEHT</sequence>
<dbReference type="InterPro" id="IPR005944">
    <property type="entry name" value="Pro_iminopeptidase"/>
</dbReference>
<dbReference type="InterPro" id="IPR029058">
    <property type="entry name" value="AB_hydrolase_fold"/>
</dbReference>
<evidence type="ECO:0000256" key="4">
    <source>
        <dbReference type="ARBA" id="ARBA00012568"/>
    </source>
</evidence>
<keyword evidence="7 11" id="KW-0963">Cytoplasm</keyword>
<dbReference type="PRINTS" id="PR00793">
    <property type="entry name" value="PROAMNOPTASE"/>
</dbReference>
<keyword evidence="15" id="KW-1185">Reference proteome</keyword>
<comment type="similarity">
    <text evidence="3 11 12">Belongs to the peptidase S33 family.</text>
</comment>
<evidence type="ECO:0000256" key="9">
    <source>
        <dbReference type="ARBA" id="ARBA00022801"/>
    </source>
</evidence>
<evidence type="ECO:0000256" key="6">
    <source>
        <dbReference type="ARBA" id="ARBA00022438"/>
    </source>
</evidence>
<dbReference type="PIRSF" id="PIRSF006431">
    <property type="entry name" value="Pept_S33"/>
    <property type="match status" value="1"/>
</dbReference>
<evidence type="ECO:0000256" key="10">
    <source>
        <dbReference type="ARBA" id="ARBA00029605"/>
    </source>
</evidence>
<evidence type="ECO:0000256" key="12">
    <source>
        <dbReference type="RuleBase" id="RU003421"/>
    </source>
</evidence>
<evidence type="ECO:0000256" key="3">
    <source>
        <dbReference type="ARBA" id="ARBA00010088"/>
    </source>
</evidence>
<evidence type="ECO:0000256" key="8">
    <source>
        <dbReference type="ARBA" id="ARBA00022670"/>
    </source>
</evidence>
<dbReference type="NCBIfam" id="TIGR01249">
    <property type="entry name" value="pro_imino_pep_1"/>
    <property type="match status" value="1"/>
</dbReference>
<keyword evidence="8 11" id="KW-0645">Protease</keyword>
<dbReference type="InterPro" id="IPR002410">
    <property type="entry name" value="Peptidase_S33"/>
</dbReference>
<evidence type="ECO:0000313" key="14">
    <source>
        <dbReference type="EMBL" id="MCC2617174.1"/>
    </source>
</evidence>
<name>A0ABS8G9C3_9ALTE</name>
<evidence type="ECO:0000256" key="7">
    <source>
        <dbReference type="ARBA" id="ARBA00022490"/>
    </source>
</evidence>
<comment type="subcellular location">
    <subcellularLocation>
        <location evidence="2 11">Cytoplasm</location>
    </subcellularLocation>
</comment>
<comment type="catalytic activity">
    <reaction evidence="1 11 12">
        <text>Release of N-terminal proline from a peptide.</text>
        <dbReference type="EC" id="3.4.11.5"/>
    </reaction>
</comment>
<reference evidence="14 15" key="1">
    <citation type="submission" date="2021-10" db="EMBL/GenBank/DDBJ databases">
        <title>Draft genome of Aestuariibacter halophilus JC2043.</title>
        <authorList>
            <person name="Emsley S.A."/>
            <person name="Pfannmuller K.M."/>
            <person name="Ushijima B."/>
            <person name="Saw J.H."/>
            <person name="Videau P."/>
        </authorList>
    </citation>
    <scope>NUCLEOTIDE SEQUENCE [LARGE SCALE GENOMIC DNA]</scope>
    <source>
        <strain evidence="14 15">JC2043</strain>
    </source>
</reference>
<keyword evidence="9 11" id="KW-0378">Hydrolase</keyword>
<evidence type="ECO:0000313" key="15">
    <source>
        <dbReference type="Proteomes" id="UP001520878"/>
    </source>
</evidence>
<gene>
    <name evidence="14" type="primary">pip</name>
    <name evidence="14" type="ORF">LJ739_13050</name>
</gene>
<proteinExistence type="inferred from homology"/>
<evidence type="ECO:0000256" key="5">
    <source>
        <dbReference type="ARBA" id="ARBA00021843"/>
    </source>
</evidence>
<dbReference type="RefSeq" id="WP_229161126.1">
    <property type="nucleotide sequence ID" value="NZ_JAJEWP010000003.1"/>
</dbReference>
<dbReference type="Gene3D" id="3.40.50.1820">
    <property type="entry name" value="alpha/beta hydrolase"/>
    <property type="match status" value="1"/>
</dbReference>
<evidence type="ECO:0000256" key="2">
    <source>
        <dbReference type="ARBA" id="ARBA00004496"/>
    </source>
</evidence>
<evidence type="ECO:0000259" key="13">
    <source>
        <dbReference type="Pfam" id="PF00561"/>
    </source>
</evidence>
<keyword evidence="6 11" id="KW-0031">Aminopeptidase</keyword>
<comment type="caution">
    <text evidence="14">The sequence shown here is derived from an EMBL/GenBank/DDBJ whole genome shotgun (WGS) entry which is preliminary data.</text>
</comment>
<evidence type="ECO:0000256" key="1">
    <source>
        <dbReference type="ARBA" id="ARBA00001585"/>
    </source>
</evidence>